<keyword evidence="3" id="KW-0472">Membrane</keyword>
<dbReference type="InterPro" id="IPR008984">
    <property type="entry name" value="SMAD_FHA_dom_sf"/>
</dbReference>
<gene>
    <name evidence="5" type="ORF">K8F61_11465</name>
</gene>
<keyword evidence="6" id="KW-1185">Reference proteome</keyword>
<dbReference type="PROSITE" id="PS50006">
    <property type="entry name" value="FHA_DOMAIN"/>
    <property type="match status" value="1"/>
</dbReference>
<sequence>MPDLGLPPVALVAGAAVGVLVAAALFVWYAVALSRLFPRLGGEGWKGWVPVLNEAEILARGGVPAWSVVFFFIPLVQFYGLYLRIVAVHRITVRFRRGAGFTVLGVLLPPLWATLLARAEAPDAETAPPHDPAKPRTGGIRTLPDPRRTTLARDASGYAIPIPAPLEPTLIDDVPIERPGASASVPAAPEQAPDPDPAPAPAAPGPAPAPAVPDPARAPVVPDPAPVSWHLVLDDGTRLPLPGPRIVLGRAPAGAAGDQPLAVPDATRTVSKTHARLEHDGTRWHLTDLSSTNGSGVQDASGGWQALSAGERVVVDGAFRLGDLTLRLIRSA</sequence>
<evidence type="ECO:0000256" key="2">
    <source>
        <dbReference type="SAM" id="MobiDB-lite"/>
    </source>
</evidence>
<dbReference type="CDD" id="cd00060">
    <property type="entry name" value="FHA"/>
    <property type="match status" value="1"/>
</dbReference>
<dbReference type="Proteomes" id="UP001199642">
    <property type="component" value="Chromosome"/>
</dbReference>
<keyword evidence="3" id="KW-0812">Transmembrane</keyword>
<evidence type="ECO:0000256" key="1">
    <source>
        <dbReference type="ARBA" id="ARBA00022553"/>
    </source>
</evidence>
<evidence type="ECO:0000259" key="4">
    <source>
        <dbReference type="PROSITE" id="PS50006"/>
    </source>
</evidence>
<dbReference type="Pfam" id="PF18936">
    <property type="entry name" value="DUF5684"/>
    <property type="match status" value="1"/>
</dbReference>
<keyword evidence="1" id="KW-0597">Phosphoprotein</keyword>
<evidence type="ECO:0000256" key="3">
    <source>
        <dbReference type="SAM" id="Phobius"/>
    </source>
</evidence>
<feature type="region of interest" description="Disordered" evidence="2">
    <location>
        <begin position="171"/>
        <end position="220"/>
    </location>
</feature>
<dbReference type="EMBL" id="CP082781">
    <property type="protein sequence ID" value="UGS25304.1"/>
    <property type="molecule type" value="Genomic_DNA"/>
</dbReference>
<feature type="domain" description="FHA" evidence="4">
    <location>
        <begin position="246"/>
        <end position="302"/>
    </location>
</feature>
<organism evidence="5 6">
    <name type="scientific">Microbacterium resistens</name>
    <dbReference type="NCBI Taxonomy" id="156977"/>
    <lineage>
        <taxon>Bacteria</taxon>
        <taxon>Bacillati</taxon>
        <taxon>Actinomycetota</taxon>
        <taxon>Actinomycetes</taxon>
        <taxon>Micrococcales</taxon>
        <taxon>Microbacteriaceae</taxon>
        <taxon>Microbacterium</taxon>
    </lineage>
</organism>
<dbReference type="Pfam" id="PF00498">
    <property type="entry name" value="FHA"/>
    <property type="match status" value="1"/>
</dbReference>
<dbReference type="InterPro" id="IPR043739">
    <property type="entry name" value="DUF5684"/>
</dbReference>
<proteinExistence type="predicted"/>
<evidence type="ECO:0000313" key="5">
    <source>
        <dbReference type="EMBL" id="UGS25304.1"/>
    </source>
</evidence>
<keyword evidence="3" id="KW-1133">Transmembrane helix</keyword>
<dbReference type="SUPFAM" id="SSF49879">
    <property type="entry name" value="SMAD/FHA domain"/>
    <property type="match status" value="1"/>
</dbReference>
<feature type="compositionally biased region" description="Pro residues" evidence="2">
    <location>
        <begin position="192"/>
        <end position="213"/>
    </location>
</feature>
<protein>
    <submittedName>
        <fullName evidence="5">DUF5684 domain-containing protein</fullName>
    </submittedName>
</protein>
<dbReference type="SMART" id="SM00240">
    <property type="entry name" value="FHA"/>
    <property type="match status" value="1"/>
</dbReference>
<dbReference type="InterPro" id="IPR000253">
    <property type="entry name" value="FHA_dom"/>
</dbReference>
<accession>A0ABY3RND5</accession>
<evidence type="ECO:0000313" key="6">
    <source>
        <dbReference type="Proteomes" id="UP001199642"/>
    </source>
</evidence>
<dbReference type="RefSeq" id="WP_231819204.1">
    <property type="nucleotide sequence ID" value="NZ_CP082781.1"/>
</dbReference>
<dbReference type="Gene3D" id="2.60.200.20">
    <property type="match status" value="1"/>
</dbReference>
<name>A0ABY3RND5_9MICO</name>
<feature type="transmembrane region" description="Helical" evidence="3">
    <location>
        <begin position="65"/>
        <end position="86"/>
    </location>
</feature>
<reference evidence="5 6" key="1">
    <citation type="submission" date="2023-01" db="EMBL/GenBank/DDBJ databases">
        <title>Characterization of estradiol degrading bacteria Microbacterium sp. MZT7 and reveal degrading genes through genome analysis.</title>
        <authorList>
            <person name="Hao P."/>
            <person name="Gao Y."/>
        </authorList>
    </citation>
    <scope>NUCLEOTIDE SEQUENCE [LARGE SCALE GENOMIC DNA]</scope>
    <source>
        <strain evidence="5 6">MZT7</strain>
    </source>
</reference>
<feature type="region of interest" description="Disordered" evidence="2">
    <location>
        <begin position="122"/>
        <end position="147"/>
    </location>
</feature>
<feature type="transmembrane region" description="Helical" evidence="3">
    <location>
        <begin position="9"/>
        <end position="31"/>
    </location>
</feature>